<keyword evidence="5" id="KW-0175">Coiled coil</keyword>
<dbReference type="InterPro" id="IPR034904">
    <property type="entry name" value="FSCA_dom_sf"/>
</dbReference>
<evidence type="ECO:0000256" key="1">
    <source>
        <dbReference type="ARBA" id="ARBA00022714"/>
    </source>
</evidence>
<gene>
    <name evidence="7" type="ORF">FW778_13565</name>
</gene>
<proteinExistence type="predicted"/>
<dbReference type="Pfam" id="PF01106">
    <property type="entry name" value="NifU"/>
    <property type="match status" value="1"/>
</dbReference>
<keyword evidence="1" id="KW-0001">2Fe-2S</keyword>
<dbReference type="InterPro" id="IPR036922">
    <property type="entry name" value="Rieske_2Fe-2S_sf"/>
</dbReference>
<dbReference type="GO" id="GO:0051537">
    <property type="term" value="F:2 iron, 2 sulfur cluster binding"/>
    <property type="evidence" value="ECO:0007669"/>
    <property type="project" value="UniProtKB-KW"/>
</dbReference>
<keyword evidence="8" id="KW-1185">Reference proteome</keyword>
<comment type="caution">
    <text evidence="7">The sequence shown here is derived from an EMBL/GenBank/DDBJ whole genome shotgun (WGS) entry which is preliminary data.</text>
</comment>
<dbReference type="SUPFAM" id="SSF50022">
    <property type="entry name" value="ISP domain"/>
    <property type="match status" value="1"/>
</dbReference>
<dbReference type="InterPro" id="IPR017941">
    <property type="entry name" value="Rieske_2Fe-2S"/>
</dbReference>
<keyword evidence="2" id="KW-0479">Metal-binding</keyword>
<name>A0A5J5IGS4_9BACT</name>
<dbReference type="Pfam" id="PF00355">
    <property type="entry name" value="Rieske"/>
    <property type="match status" value="1"/>
</dbReference>
<dbReference type="AlphaFoldDB" id="A0A5J5IGS4"/>
<organism evidence="7 8">
    <name type="scientific">Ginsengibacter hankyongi</name>
    <dbReference type="NCBI Taxonomy" id="2607284"/>
    <lineage>
        <taxon>Bacteria</taxon>
        <taxon>Pseudomonadati</taxon>
        <taxon>Bacteroidota</taxon>
        <taxon>Chitinophagia</taxon>
        <taxon>Chitinophagales</taxon>
        <taxon>Chitinophagaceae</taxon>
        <taxon>Ginsengibacter</taxon>
    </lineage>
</organism>
<evidence type="ECO:0000256" key="4">
    <source>
        <dbReference type="ARBA" id="ARBA00023014"/>
    </source>
</evidence>
<dbReference type="Proteomes" id="UP000326903">
    <property type="component" value="Unassembled WGS sequence"/>
</dbReference>
<evidence type="ECO:0000313" key="8">
    <source>
        <dbReference type="Proteomes" id="UP000326903"/>
    </source>
</evidence>
<evidence type="ECO:0000259" key="6">
    <source>
        <dbReference type="PROSITE" id="PS51296"/>
    </source>
</evidence>
<dbReference type="GO" id="GO:0016226">
    <property type="term" value="P:iron-sulfur cluster assembly"/>
    <property type="evidence" value="ECO:0007669"/>
    <property type="project" value="InterPro"/>
</dbReference>
<keyword evidence="3" id="KW-0408">Iron</keyword>
<dbReference type="PROSITE" id="PS51296">
    <property type="entry name" value="RIESKE"/>
    <property type="match status" value="1"/>
</dbReference>
<feature type="domain" description="Rieske" evidence="6">
    <location>
        <begin position="209"/>
        <end position="304"/>
    </location>
</feature>
<dbReference type="PANTHER" id="PTHR11178">
    <property type="entry name" value="IRON-SULFUR CLUSTER SCAFFOLD PROTEIN NFU-RELATED"/>
    <property type="match status" value="1"/>
</dbReference>
<feature type="coiled-coil region" evidence="5">
    <location>
        <begin position="23"/>
        <end position="67"/>
    </location>
</feature>
<dbReference type="Gene3D" id="2.102.10.10">
    <property type="entry name" value="Rieske [2Fe-2S] iron-sulphur domain"/>
    <property type="match status" value="1"/>
</dbReference>
<dbReference type="SUPFAM" id="SSF117916">
    <property type="entry name" value="Fe-S cluster assembly (FSCA) domain-like"/>
    <property type="match status" value="1"/>
</dbReference>
<dbReference type="Gene3D" id="3.30.300.130">
    <property type="entry name" value="Fe-S cluster assembly (FSCA)"/>
    <property type="match status" value="1"/>
</dbReference>
<reference evidence="7 8" key="1">
    <citation type="submission" date="2019-09" db="EMBL/GenBank/DDBJ databases">
        <title>Draft genome sequence of Ginsengibacter sp. BR5-29.</title>
        <authorList>
            <person name="Im W.-T."/>
        </authorList>
    </citation>
    <scope>NUCLEOTIDE SEQUENCE [LARGE SCALE GENOMIC DNA]</scope>
    <source>
        <strain evidence="7 8">BR5-29</strain>
    </source>
</reference>
<dbReference type="GO" id="GO:0005506">
    <property type="term" value="F:iron ion binding"/>
    <property type="evidence" value="ECO:0007669"/>
    <property type="project" value="InterPro"/>
</dbReference>
<evidence type="ECO:0000256" key="2">
    <source>
        <dbReference type="ARBA" id="ARBA00022723"/>
    </source>
</evidence>
<sequence length="307" mass="34182">MNIFSENDLNAVQDVIQKTNGQSNHLLKKEEQLKDEVSELNRQSDHIQQLIEEIETLNDTKAKSIAEECIQEILSFYGKGIEKILKIISDGNSTAAKDIYNRLIDDSFLNGLLLIHDLHPLDLKTRLYKALEKVKPYMDSHDGSVEIVSVDNGIVKLKLAGNCKGCPSSSSTLELGIRQAIEEYCPDIVSLEVEGVTNNSNAGLRTEGWKVINGLEKLPDGKMMAVENDHIPIIVCRVNNRLYAYRNFCPACERSFTNGTINENIISCQLGHRYDVQRAGICTDDESIHLSPFPLLEANGIVKLAVG</sequence>
<protein>
    <recommendedName>
        <fullName evidence="6">Rieske domain-containing protein</fullName>
    </recommendedName>
</protein>
<accession>A0A5J5IGS4</accession>
<dbReference type="RefSeq" id="WP_150415302.1">
    <property type="nucleotide sequence ID" value="NZ_VYQF01000003.1"/>
</dbReference>
<keyword evidence="4" id="KW-0411">Iron-sulfur</keyword>
<dbReference type="InterPro" id="IPR001075">
    <property type="entry name" value="NIF_FeS_clus_asmbl_NifU_C"/>
</dbReference>
<evidence type="ECO:0000256" key="3">
    <source>
        <dbReference type="ARBA" id="ARBA00023004"/>
    </source>
</evidence>
<evidence type="ECO:0000313" key="7">
    <source>
        <dbReference type="EMBL" id="KAA9038581.1"/>
    </source>
</evidence>
<dbReference type="EMBL" id="VYQF01000003">
    <property type="protein sequence ID" value="KAA9038581.1"/>
    <property type="molecule type" value="Genomic_DNA"/>
</dbReference>
<evidence type="ECO:0000256" key="5">
    <source>
        <dbReference type="SAM" id="Coils"/>
    </source>
</evidence>